<dbReference type="GO" id="GO:0005737">
    <property type="term" value="C:cytoplasm"/>
    <property type="evidence" value="ECO:0007669"/>
    <property type="project" value="UniProtKB-SubCell"/>
</dbReference>
<proteinExistence type="predicted"/>
<dbReference type="GO" id="GO:0016887">
    <property type="term" value="F:ATP hydrolysis activity"/>
    <property type="evidence" value="ECO:0007669"/>
    <property type="project" value="TreeGrafter"/>
</dbReference>
<evidence type="ECO:0000256" key="2">
    <source>
        <dbReference type="ARBA" id="ARBA00022490"/>
    </source>
</evidence>
<name>A0A7F8Q948_LEPWE</name>
<dbReference type="GO" id="GO:0005524">
    <property type="term" value="F:ATP binding"/>
    <property type="evidence" value="ECO:0007669"/>
    <property type="project" value="TreeGrafter"/>
</dbReference>
<feature type="region of interest" description="Disordered" evidence="3">
    <location>
        <begin position="55"/>
        <end position="250"/>
    </location>
</feature>
<dbReference type="RefSeq" id="XP_030876848.1">
    <property type="nucleotide sequence ID" value="XM_031020988.1"/>
</dbReference>
<dbReference type="GeneID" id="102734940"/>
<dbReference type="Proteomes" id="UP000245341">
    <property type="component" value="Unplaced"/>
</dbReference>
<dbReference type="GO" id="GO:0005096">
    <property type="term" value="F:GTPase activator activity"/>
    <property type="evidence" value="ECO:0007669"/>
    <property type="project" value="InterPro"/>
</dbReference>
<keyword evidence="2" id="KW-0963">Cytoplasm</keyword>
<evidence type="ECO:0000256" key="1">
    <source>
        <dbReference type="ARBA" id="ARBA00004496"/>
    </source>
</evidence>
<dbReference type="PANTHER" id="PTHR46184">
    <property type="entry name" value="UNCONVENTIONAL MYOSIN-IXB-LIKE PROTEIN"/>
    <property type="match status" value="1"/>
</dbReference>
<keyword evidence="4" id="KW-1185">Reference proteome</keyword>
<feature type="region of interest" description="Disordered" evidence="3">
    <location>
        <begin position="24"/>
        <end position="43"/>
    </location>
</feature>
<evidence type="ECO:0000256" key="3">
    <source>
        <dbReference type="SAM" id="MobiDB-lite"/>
    </source>
</evidence>
<dbReference type="GO" id="GO:0005884">
    <property type="term" value="C:actin filament"/>
    <property type="evidence" value="ECO:0007669"/>
    <property type="project" value="TreeGrafter"/>
</dbReference>
<feature type="compositionally biased region" description="Basic and acidic residues" evidence="3">
    <location>
        <begin position="188"/>
        <end position="199"/>
    </location>
</feature>
<dbReference type="AlphaFoldDB" id="A0A7F8Q948"/>
<sequence>MASLSSLTPSSPECLWARCDLEMGAGGAEGRDSHPGPGRPVLYPAGLALLLGGLSPWEQPWTPRPRPPPREDITYRLPELDPRGSDEENLDSETSASTESLLEERAGRGASEGPPAPVLPSPGAPALSPLPVAAAPPRRRPSSFVTVRVKTPRRTPIMPTANIKLPPGLPSHLPGRVPGAPEAAAPVRRREPPARRPDQVHSVYITPSAHLPVQGMREPLDEDDRPPGAKRRYSDPPTYCLPPTSGQANG</sequence>
<dbReference type="GO" id="GO:0030027">
    <property type="term" value="C:lamellipodium"/>
    <property type="evidence" value="ECO:0007669"/>
    <property type="project" value="TreeGrafter"/>
</dbReference>
<dbReference type="OrthoDB" id="9377095at2759"/>
<dbReference type="GO" id="GO:0030048">
    <property type="term" value="P:actin filament-based movement"/>
    <property type="evidence" value="ECO:0007669"/>
    <property type="project" value="TreeGrafter"/>
</dbReference>
<feature type="compositionally biased region" description="Pro residues" evidence="3">
    <location>
        <begin position="114"/>
        <end position="123"/>
    </location>
</feature>
<feature type="compositionally biased region" description="Low complexity" evidence="3">
    <location>
        <begin position="174"/>
        <end position="186"/>
    </location>
</feature>
<dbReference type="GO" id="GO:0035556">
    <property type="term" value="P:intracellular signal transduction"/>
    <property type="evidence" value="ECO:0007669"/>
    <property type="project" value="InterPro"/>
</dbReference>
<comment type="subcellular location">
    <subcellularLocation>
        <location evidence="1">Cytoplasm</location>
    </subcellularLocation>
</comment>
<dbReference type="PANTHER" id="PTHR46184:SF2">
    <property type="entry name" value="UNCONVENTIONAL MYOSIN-IXB"/>
    <property type="match status" value="1"/>
</dbReference>
<gene>
    <name evidence="5" type="primary">LOC102734940</name>
</gene>
<evidence type="ECO:0000313" key="5">
    <source>
        <dbReference type="RefSeq" id="XP_030876848.1"/>
    </source>
</evidence>
<feature type="compositionally biased region" description="Low complexity" evidence="3">
    <location>
        <begin position="124"/>
        <end position="136"/>
    </location>
</feature>
<dbReference type="InterPro" id="IPR046987">
    <property type="entry name" value="Myo9"/>
</dbReference>
<dbReference type="KEGG" id="lww:102734940"/>
<dbReference type="GO" id="GO:0000146">
    <property type="term" value="F:microfilament motor activity"/>
    <property type="evidence" value="ECO:0007669"/>
    <property type="project" value="InterPro"/>
</dbReference>
<dbReference type="GO" id="GO:0001726">
    <property type="term" value="C:ruffle"/>
    <property type="evidence" value="ECO:0007669"/>
    <property type="project" value="TreeGrafter"/>
</dbReference>
<reference evidence="5" key="1">
    <citation type="submission" date="2025-08" db="UniProtKB">
        <authorList>
            <consortium name="RefSeq"/>
        </authorList>
    </citation>
    <scope>IDENTIFICATION</scope>
    <source>
        <tissue evidence="5">Liver</tissue>
    </source>
</reference>
<dbReference type="GO" id="GO:0051015">
    <property type="term" value="F:actin filament binding"/>
    <property type="evidence" value="ECO:0007669"/>
    <property type="project" value="TreeGrafter"/>
</dbReference>
<accession>A0A7F8Q948</accession>
<dbReference type="GO" id="GO:0072673">
    <property type="term" value="P:lamellipodium morphogenesis"/>
    <property type="evidence" value="ECO:0007669"/>
    <property type="project" value="TreeGrafter"/>
</dbReference>
<feature type="compositionally biased region" description="Basic and acidic residues" evidence="3">
    <location>
        <begin position="68"/>
        <end position="86"/>
    </location>
</feature>
<evidence type="ECO:0000313" key="4">
    <source>
        <dbReference type="Proteomes" id="UP000245341"/>
    </source>
</evidence>
<protein>
    <submittedName>
        <fullName evidence="5">Unconventional myosin-IXb-like</fullName>
    </submittedName>
</protein>
<organism evidence="4 5">
    <name type="scientific">Leptonychotes weddellii</name>
    <name type="common">Weddell seal</name>
    <name type="synonym">Otaria weddellii</name>
    <dbReference type="NCBI Taxonomy" id="9713"/>
    <lineage>
        <taxon>Eukaryota</taxon>
        <taxon>Metazoa</taxon>
        <taxon>Chordata</taxon>
        <taxon>Craniata</taxon>
        <taxon>Vertebrata</taxon>
        <taxon>Euteleostomi</taxon>
        <taxon>Mammalia</taxon>
        <taxon>Eutheria</taxon>
        <taxon>Laurasiatheria</taxon>
        <taxon>Carnivora</taxon>
        <taxon>Caniformia</taxon>
        <taxon>Pinnipedia</taxon>
        <taxon>Phocidae</taxon>
        <taxon>Monachinae</taxon>
        <taxon>Lobodontini</taxon>
        <taxon>Leptonychotes</taxon>
    </lineage>
</organism>